<dbReference type="SUPFAM" id="SSF50182">
    <property type="entry name" value="Sm-like ribonucleoproteins"/>
    <property type="match status" value="1"/>
</dbReference>
<keyword evidence="12" id="KW-1185">Reference proteome</keyword>
<dbReference type="PANTHER" id="PTHR30221">
    <property type="entry name" value="SMALL-CONDUCTANCE MECHANOSENSITIVE CHANNEL"/>
    <property type="match status" value="1"/>
</dbReference>
<dbReference type="GO" id="GO:0008381">
    <property type="term" value="F:mechanosensitive monoatomic ion channel activity"/>
    <property type="evidence" value="ECO:0007669"/>
    <property type="project" value="InterPro"/>
</dbReference>
<evidence type="ECO:0000256" key="5">
    <source>
        <dbReference type="ARBA" id="ARBA00022989"/>
    </source>
</evidence>
<name>A0A926DP84_9FIRM</name>
<keyword evidence="6 7" id="KW-0472">Membrane</keyword>
<organism evidence="11 12">
    <name type="scientific">Bianquea renquensis</name>
    <dbReference type="NCBI Taxonomy" id="2763661"/>
    <lineage>
        <taxon>Bacteria</taxon>
        <taxon>Bacillati</taxon>
        <taxon>Bacillota</taxon>
        <taxon>Clostridia</taxon>
        <taxon>Eubacteriales</taxon>
        <taxon>Bianqueaceae</taxon>
        <taxon>Bianquea</taxon>
    </lineage>
</organism>
<dbReference type="InterPro" id="IPR011066">
    <property type="entry name" value="MscS_channel_C_sf"/>
</dbReference>
<evidence type="ECO:0000259" key="8">
    <source>
        <dbReference type="Pfam" id="PF00924"/>
    </source>
</evidence>
<dbReference type="Pfam" id="PF21082">
    <property type="entry name" value="MS_channel_3rd"/>
    <property type="match status" value="1"/>
</dbReference>
<gene>
    <name evidence="11" type="ORF">H8730_03685</name>
</gene>
<dbReference type="Gene3D" id="3.30.70.100">
    <property type="match status" value="1"/>
</dbReference>
<feature type="domain" description="Mechanosensitive ion channel MscS" evidence="8">
    <location>
        <begin position="143"/>
        <end position="209"/>
    </location>
</feature>
<dbReference type="GO" id="GO:0005886">
    <property type="term" value="C:plasma membrane"/>
    <property type="evidence" value="ECO:0007669"/>
    <property type="project" value="UniProtKB-SubCell"/>
</dbReference>
<feature type="transmembrane region" description="Helical" evidence="7">
    <location>
        <begin position="96"/>
        <end position="119"/>
    </location>
</feature>
<dbReference type="AlphaFoldDB" id="A0A926DP84"/>
<comment type="similarity">
    <text evidence="2">Belongs to the MscS (TC 1.A.23) family.</text>
</comment>
<evidence type="ECO:0000259" key="10">
    <source>
        <dbReference type="Pfam" id="PF21088"/>
    </source>
</evidence>
<protein>
    <submittedName>
        <fullName evidence="11">Mechanosensitive ion channel</fullName>
    </submittedName>
</protein>
<feature type="transmembrane region" description="Helical" evidence="7">
    <location>
        <begin position="55"/>
        <end position="76"/>
    </location>
</feature>
<dbReference type="InterPro" id="IPR045275">
    <property type="entry name" value="MscS_archaea/bacteria_type"/>
</dbReference>
<dbReference type="Pfam" id="PF05552">
    <property type="entry name" value="MS_channel_1st_1"/>
    <property type="match status" value="1"/>
</dbReference>
<feature type="domain" description="Mechanosensitive ion channel transmembrane helices 2/3" evidence="10">
    <location>
        <begin position="100"/>
        <end position="140"/>
    </location>
</feature>
<dbReference type="InterPro" id="IPR049278">
    <property type="entry name" value="MS_channel_C"/>
</dbReference>
<proteinExistence type="inferred from homology"/>
<feature type="domain" description="Mechanosensitive ion channel MscS C-terminal" evidence="9">
    <location>
        <begin position="216"/>
        <end position="298"/>
    </location>
</feature>
<evidence type="ECO:0000313" key="12">
    <source>
        <dbReference type="Proteomes" id="UP000657006"/>
    </source>
</evidence>
<dbReference type="InterPro" id="IPR008910">
    <property type="entry name" value="MSC_TM_helix"/>
</dbReference>
<dbReference type="InterPro" id="IPR011014">
    <property type="entry name" value="MscS_channel_TM-2"/>
</dbReference>
<dbReference type="SUPFAM" id="SSF82689">
    <property type="entry name" value="Mechanosensitive channel protein MscS (YggB), C-terminal domain"/>
    <property type="match status" value="1"/>
</dbReference>
<evidence type="ECO:0000256" key="3">
    <source>
        <dbReference type="ARBA" id="ARBA00022475"/>
    </source>
</evidence>
<accession>A0A926DP84</accession>
<sequence>MKIERLLTAAEESGDLEVYSEEIKEATNMVSDGVSKSLSQLLNIQNTVVTKFLDFALGLLLALVVFFVGLKLIRIVTKAVDKGFQKRNMDLTLQRFLLPLITYTLRILLAIIVISMLGLPVSSLVALLGAAGVAVGLAMQGGLSNFAGGIMILFVKPFKVGDYIQVSTVNQEGTVEEIGIFNTSLRTPDNKRIIIPNGNMSSSCVMNYSAFPERRVDLVFTISYSADLDHVRSVITEVLKQEDFVLQDKDIFVGVKAYGDSSVELMAWAWVLSKDFLTASYDIKEKVKKAFDRENIEIPYPQLDVHIKAQ</sequence>
<evidence type="ECO:0000256" key="2">
    <source>
        <dbReference type="ARBA" id="ARBA00008017"/>
    </source>
</evidence>
<evidence type="ECO:0000313" key="11">
    <source>
        <dbReference type="EMBL" id="MBC8542650.1"/>
    </source>
</evidence>
<dbReference type="InterPro" id="IPR049142">
    <property type="entry name" value="MS_channel_1st"/>
</dbReference>
<dbReference type="PANTHER" id="PTHR30221:SF1">
    <property type="entry name" value="SMALL-CONDUCTANCE MECHANOSENSITIVE CHANNEL"/>
    <property type="match status" value="1"/>
</dbReference>
<reference evidence="11" key="1">
    <citation type="submission" date="2020-08" db="EMBL/GenBank/DDBJ databases">
        <title>Genome public.</title>
        <authorList>
            <person name="Liu C."/>
            <person name="Sun Q."/>
        </authorList>
    </citation>
    <scope>NUCLEOTIDE SEQUENCE</scope>
    <source>
        <strain evidence="11">NSJ-32</strain>
    </source>
</reference>
<dbReference type="InterPro" id="IPR006685">
    <property type="entry name" value="MscS_channel_2nd"/>
</dbReference>
<evidence type="ECO:0000256" key="4">
    <source>
        <dbReference type="ARBA" id="ARBA00022692"/>
    </source>
</evidence>
<evidence type="ECO:0000259" key="9">
    <source>
        <dbReference type="Pfam" id="PF21082"/>
    </source>
</evidence>
<dbReference type="InterPro" id="IPR006686">
    <property type="entry name" value="MscS_channel_CS"/>
</dbReference>
<dbReference type="InterPro" id="IPR010920">
    <property type="entry name" value="LSM_dom_sf"/>
</dbReference>
<dbReference type="Pfam" id="PF00924">
    <property type="entry name" value="MS_channel_2nd"/>
    <property type="match status" value="1"/>
</dbReference>
<dbReference type="EMBL" id="JACRSQ010000003">
    <property type="protein sequence ID" value="MBC8542650.1"/>
    <property type="molecule type" value="Genomic_DNA"/>
</dbReference>
<dbReference type="Gene3D" id="2.30.30.60">
    <property type="match status" value="1"/>
</dbReference>
<keyword evidence="4 7" id="KW-0812">Transmembrane</keyword>
<keyword evidence="3" id="KW-1003">Cell membrane</keyword>
<dbReference type="Gene3D" id="1.10.287.1260">
    <property type="match status" value="1"/>
</dbReference>
<dbReference type="Pfam" id="PF21088">
    <property type="entry name" value="MS_channel_1st"/>
    <property type="match status" value="1"/>
</dbReference>
<dbReference type="PROSITE" id="PS01246">
    <property type="entry name" value="UPF0003"/>
    <property type="match status" value="1"/>
</dbReference>
<feature type="transmembrane region" description="Helical" evidence="7">
    <location>
        <begin position="125"/>
        <end position="155"/>
    </location>
</feature>
<comment type="caution">
    <text evidence="11">The sequence shown here is derived from an EMBL/GenBank/DDBJ whole genome shotgun (WGS) entry which is preliminary data.</text>
</comment>
<dbReference type="Proteomes" id="UP000657006">
    <property type="component" value="Unassembled WGS sequence"/>
</dbReference>
<comment type="subcellular location">
    <subcellularLocation>
        <location evidence="1">Cell membrane</location>
        <topology evidence="1">Multi-pass membrane protein</topology>
    </subcellularLocation>
</comment>
<evidence type="ECO:0000256" key="1">
    <source>
        <dbReference type="ARBA" id="ARBA00004651"/>
    </source>
</evidence>
<evidence type="ECO:0000256" key="7">
    <source>
        <dbReference type="SAM" id="Phobius"/>
    </source>
</evidence>
<keyword evidence="5 7" id="KW-1133">Transmembrane helix</keyword>
<dbReference type="InterPro" id="IPR023408">
    <property type="entry name" value="MscS_beta-dom_sf"/>
</dbReference>
<dbReference type="RefSeq" id="WP_177717345.1">
    <property type="nucleotide sequence ID" value="NZ_JACRSQ010000003.1"/>
</dbReference>
<dbReference type="SUPFAM" id="SSF82861">
    <property type="entry name" value="Mechanosensitive channel protein MscS (YggB), transmembrane region"/>
    <property type="match status" value="1"/>
</dbReference>
<evidence type="ECO:0000256" key="6">
    <source>
        <dbReference type="ARBA" id="ARBA00023136"/>
    </source>
</evidence>